<feature type="transmembrane region" description="Helical" evidence="7">
    <location>
        <begin position="63"/>
        <end position="87"/>
    </location>
</feature>
<sequence>MNAGLLLLRLLLAGLLAGHAAQKLLGWFRGMGPDGTAPVFESWGFRPGRPLVLLAGTCELTGAALIGSGTATPLAAAVVMGTMIVAAAPNHPNGLWAHLGGYEVPFVYGALALALATTGPGAWSVDHAAGMEGASGPLWALAATALAVTAAIPALTLRRRNLRTTAPASRPAARDD</sequence>
<feature type="transmembrane region" description="Helical" evidence="7">
    <location>
        <begin position="138"/>
        <end position="157"/>
    </location>
</feature>
<dbReference type="AlphaFoldDB" id="A0AAT9HKH4"/>
<evidence type="ECO:0008006" key="9">
    <source>
        <dbReference type="Google" id="ProtNLM"/>
    </source>
</evidence>
<evidence type="ECO:0000256" key="2">
    <source>
        <dbReference type="ARBA" id="ARBA00006679"/>
    </source>
</evidence>
<evidence type="ECO:0000256" key="5">
    <source>
        <dbReference type="ARBA" id="ARBA00022989"/>
    </source>
</evidence>
<feature type="transmembrane region" description="Helical" evidence="7">
    <location>
        <begin position="99"/>
        <end position="118"/>
    </location>
</feature>
<protein>
    <recommendedName>
        <fullName evidence="9">DoxX family protein</fullName>
    </recommendedName>
</protein>
<evidence type="ECO:0000256" key="7">
    <source>
        <dbReference type="SAM" id="Phobius"/>
    </source>
</evidence>
<dbReference type="GO" id="GO:0005886">
    <property type="term" value="C:plasma membrane"/>
    <property type="evidence" value="ECO:0007669"/>
    <property type="project" value="UniProtKB-SubCell"/>
</dbReference>
<dbReference type="InterPro" id="IPR032808">
    <property type="entry name" value="DoxX"/>
</dbReference>
<dbReference type="PANTHER" id="PTHR33452">
    <property type="entry name" value="OXIDOREDUCTASE CATD-RELATED"/>
    <property type="match status" value="1"/>
</dbReference>
<keyword evidence="6 7" id="KW-0472">Membrane</keyword>
<organism evidence="8">
    <name type="scientific">Streptomyces haneummycinicus</name>
    <dbReference type="NCBI Taxonomy" id="3074435"/>
    <lineage>
        <taxon>Bacteria</taxon>
        <taxon>Bacillati</taxon>
        <taxon>Actinomycetota</taxon>
        <taxon>Actinomycetes</taxon>
        <taxon>Kitasatosporales</taxon>
        <taxon>Streptomycetaceae</taxon>
        <taxon>Streptomyces</taxon>
    </lineage>
</organism>
<reference evidence="8" key="1">
    <citation type="submission" date="2024-06" db="EMBL/GenBank/DDBJ databases">
        <authorList>
            <consortium name="consrtm"/>
            <person name="Uemura M."/>
            <person name="Terahara T."/>
        </authorList>
    </citation>
    <scope>NUCLEOTIDE SEQUENCE</scope>
    <source>
        <strain evidence="8">KM77-8</strain>
    </source>
</reference>
<proteinExistence type="inferred from homology"/>
<evidence type="ECO:0000313" key="8">
    <source>
        <dbReference type="EMBL" id="BFO17923.1"/>
    </source>
</evidence>
<comment type="subcellular location">
    <subcellularLocation>
        <location evidence="1">Cell membrane</location>
        <topology evidence="1">Multi-pass membrane protein</topology>
    </subcellularLocation>
</comment>
<dbReference type="InterPro" id="IPR051907">
    <property type="entry name" value="DoxX-like_oxidoreductase"/>
</dbReference>
<gene>
    <name evidence="8" type="ORF">SHKM778_43110</name>
</gene>
<evidence type="ECO:0000256" key="1">
    <source>
        <dbReference type="ARBA" id="ARBA00004651"/>
    </source>
</evidence>
<name>A0AAT9HKH4_9ACTN</name>
<dbReference type="Pfam" id="PF07681">
    <property type="entry name" value="DoxX"/>
    <property type="match status" value="1"/>
</dbReference>
<keyword evidence="5 7" id="KW-1133">Transmembrane helix</keyword>
<evidence type="ECO:0000256" key="6">
    <source>
        <dbReference type="ARBA" id="ARBA00023136"/>
    </source>
</evidence>
<dbReference type="EMBL" id="AP035768">
    <property type="protein sequence ID" value="BFO17923.1"/>
    <property type="molecule type" value="Genomic_DNA"/>
</dbReference>
<keyword evidence="3" id="KW-1003">Cell membrane</keyword>
<evidence type="ECO:0000256" key="3">
    <source>
        <dbReference type="ARBA" id="ARBA00022475"/>
    </source>
</evidence>
<reference evidence="8" key="2">
    <citation type="submission" date="2024-07" db="EMBL/GenBank/DDBJ databases">
        <title>Streptomyces haneummycinica sp. nov., a new antibiotic-producing actinobacterium isolated from marine sediment.</title>
        <authorList>
            <person name="Uemura M."/>
            <person name="Hamada M."/>
            <person name="Hirano S."/>
            <person name="Kobayashi K."/>
            <person name="Ohshiro T."/>
            <person name="Kobayashi T."/>
            <person name="Terahara T."/>
        </authorList>
    </citation>
    <scope>NUCLEOTIDE SEQUENCE</scope>
    <source>
        <strain evidence="8">KM77-8</strain>
    </source>
</reference>
<evidence type="ECO:0000256" key="4">
    <source>
        <dbReference type="ARBA" id="ARBA00022692"/>
    </source>
</evidence>
<accession>A0AAT9HKH4</accession>
<keyword evidence="4 7" id="KW-0812">Transmembrane</keyword>
<comment type="similarity">
    <text evidence="2">Belongs to the DoxX family.</text>
</comment>
<dbReference type="PANTHER" id="PTHR33452:SF1">
    <property type="entry name" value="INNER MEMBRANE PROTEIN YPHA-RELATED"/>
    <property type="match status" value="1"/>
</dbReference>